<feature type="domain" description="Hemerythrin-like" evidence="1">
    <location>
        <begin position="75"/>
        <end position="186"/>
    </location>
</feature>
<dbReference type="Proteomes" id="UP000249061">
    <property type="component" value="Unassembled WGS sequence"/>
</dbReference>
<organism evidence="2 3">
    <name type="scientific">Archangium gephyra</name>
    <dbReference type="NCBI Taxonomy" id="48"/>
    <lineage>
        <taxon>Bacteria</taxon>
        <taxon>Pseudomonadati</taxon>
        <taxon>Myxococcota</taxon>
        <taxon>Myxococcia</taxon>
        <taxon>Myxococcales</taxon>
        <taxon>Cystobacterineae</taxon>
        <taxon>Archangiaceae</taxon>
        <taxon>Archangium</taxon>
    </lineage>
</organism>
<name>A0A2W5TCR5_9BACT</name>
<dbReference type="AlphaFoldDB" id="A0A2W5TCR5"/>
<dbReference type="PANTHER" id="PTHR35585">
    <property type="entry name" value="HHE DOMAIN PROTEIN (AFU_ORTHOLOGUE AFUA_4G00730)"/>
    <property type="match status" value="1"/>
</dbReference>
<proteinExistence type="predicted"/>
<sequence length="230" mass="26303">MDDHWRLGDPGHAGGWRYVARQLRPDRCERHSDHVLSAESVAVLQERGAPAALETSFPSGKAWERKVHSGRVVNAIDLLRIQQQEANRLLARIDNAIGSDKRLWIDELAAHLRAHFTAEERVIYPVAFGPRTHDLLADAIEDNNCLRRRVTELATCSPTSRHFPLKLRLLKEEFERHLIEEEDLLFVMRGRLNEALLEKLGRELAAAYQQVVHTEPATPVYSDRAPMLME</sequence>
<comment type="caution">
    <text evidence="2">The sequence shown here is derived from an EMBL/GenBank/DDBJ whole genome shotgun (WGS) entry which is preliminary data.</text>
</comment>
<dbReference type="InterPro" id="IPR012312">
    <property type="entry name" value="Hemerythrin-like"/>
</dbReference>
<evidence type="ECO:0000313" key="2">
    <source>
        <dbReference type="EMBL" id="PZR10226.1"/>
    </source>
</evidence>
<evidence type="ECO:0000313" key="3">
    <source>
        <dbReference type="Proteomes" id="UP000249061"/>
    </source>
</evidence>
<gene>
    <name evidence="2" type="ORF">DI536_20595</name>
</gene>
<evidence type="ECO:0000259" key="1">
    <source>
        <dbReference type="Pfam" id="PF01814"/>
    </source>
</evidence>
<dbReference type="PANTHER" id="PTHR35585:SF1">
    <property type="entry name" value="HHE DOMAIN PROTEIN (AFU_ORTHOLOGUE AFUA_4G00730)"/>
    <property type="match status" value="1"/>
</dbReference>
<dbReference type="EMBL" id="QFQP01000018">
    <property type="protein sequence ID" value="PZR10226.1"/>
    <property type="molecule type" value="Genomic_DNA"/>
</dbReference>
<reference evidence="2 3" key="1">
    <citation type="submission" date="2017-08" db="EMBL/GenBank/DDBJ databases">
        <title>Infants hospitalized years apart are colonized by the same room-sourced microbial strains.</title>
        <authorList>
            <person name="Brooks B."/>
            <person name="Olm M.R."/>
            <person name="Firek B.A."/>
            <person name="Baker R."/>
            <person name="Thomas B.C."/>
            <person name="Morowitz M.J."/>
            <person name="Banfield J.F."/>
        </authorList>
    </citation>
    <scope>NUCLEOTIDE SEQUENCE [LARGE SCALE GENOMIC DNA]</scope>
    <source>
        <strain evidence="2">S2_003_000_R2_14</strain>
    </source>
</reference>
<dbReference type="Pfam" id="PF01814">
    <property type="entry name" value="Hemerythrin"/>
    <property type="match status" value="1"/>
</dbReference>
<protein>
    <recommendedName>
        <fullName evidence="1">Hemerythrin-like domain-containing protein</fullName>
    </recommendedName>
</protein>
<accession>A0A2W5TCR5</accession>